<dbReference type="HOGENOM" id="CLU_528605_0_0_7"/>
<evidence type="ECO:0000256" key="2">
    <source>
        <dbReference type="ARBA" id="ARBA00022475"/>
    </source>
</evidence>
<keyword evidence="4 6" id="KW-1133">Transmembrane helix</keyword>
<dbReference type="Proteomes" id="UP000007089">
    <property type="component" value="Chromosome"/>
</dbReference>
<dbReference type="AlphaFoldDB" id="B8JCX4"/>
<protein>
    <submittedName>
        <fullName evidence="7">Polysaccharide biosynthesis protein</fullName>
    </submittedName>
</protein>
<keyword evidence="8" id="KW-1185">Reference proteome</keyword>
<dbReference type="InterPro" id="IPR050833">
    <property type="entry name" value="Poly_Biosynth_Transport"/>
</dbReference>
<dbReference type="PANTHER" id="PTHR30250:SF26">
    <property type="entry name" value="PSMA PROTEIN"/>
    <property type="match status" value="1"/>
</dbReference>
<accession>B8JCX4</accession>
<gene>
    <name evidence="7" type="ordered locus">A2cp1_0645</name>
</gene>
<evidence type="ECO:0000313" key="8">
    <source>
        <dbReference type="Proteomes" id="UP000007089"/>
    </source>
</evidence>
<dbReference type="InterPro" id="IPR002797">
    <property type="entry name" value="Polysacc_synth"/>
</dbReference>
<dbReference type="KEGG" id="acp:A2cp1_0645"/>
<evidence type="ECO:0000256" key="4">
    <source>
        <dbReference type="ARBA" id="ARBA00022989"/>
    </source>
</evidence>
<evidence type="ECO:0000256" key="6">
    <source>
        <dbReference type="SAM" id="Phobius"/>
    </source>
</evidence>
<feature type="transmembrane region" description="Helical" evidence="6">
    <location>
        <begin position="321"/>
        <end position="349"/>
    </location>
</feature>
<feature type="transmembrane region" description="Helical" evidence="6">
    <location>
        <begin position="172"/>
        <end position="194"/>
    </location>
</feature>
<sequence length="533" mass="54789">MLEEPAAPPADGPALPGSAPPLAAGATWRFLGTVVRIAVSFLSVPILTRLLGMSQWGVLALCQAAVAPLALLDAGFGAASVRYVAQSVGAGERRGAVQVVHTTLMVNLAMGLAGAAALAGLAGWLASSVFAIPAERAAAAATAFRLIGLAWLVGMTQGAWVSTVAAHQRYDVLLRIGTISTALTAAAQVIAAVVTRDLRWVVAGQVVVATAVALIYRRVADRLLPGAGGPPRFDRAAFGRSARFGGWQVTATVGGMLAGWADRYVLGILSSPAVVGAYAVAHAVYIQLYGTFGELGEVLFPAVSHREGQADLVSARRLTLLAGWTLTSVFGACAAVVAAVGGDFLHLWISPDVARAATGTLRVLCAAGVVGIAAVAPFQYVLGVGEPRWNAVCAPLLGLTVLTMSLVLVPRLGLPGVGYGLLAGMILRWGFVALIWRAHFSAEASLPKFAVQVWAPAAAALLVMSGLVLGHDAIGRDPTWPWLVAEGAGATVVAAAAQLAMGELLPGGPARRRDVIASFRPVLLAALRRRGHA</sequence>
<reference evidence="7" key="1">
    <citation type="submission" date="2009-01" db="EMBL/GenBank/DDBJ databases">
        <title>Complete sequence of Anaeromyxobacter dehalogenans 2CP-1.</title>
        <authorList>
            <consortium name="US DOE Joint Genome Institute"/>
            <person name="Lucas S."/>
            <person name="Copeland A."/>
            <person name="Lapidus A."/>
            <person name="Glavina del Rio T."/>
            <person name="Dalin E."/>
            <person name="Tice H."/>
            <person name="Bruce D."/>
            <person name="Goodwin L."/>
            <person name="Pitluck S."/>
            <person name="Saunders E."/>
            <person name="Brettin T."/>
            <person name="Detter J.C."/>
            <person name="Han C."/>
            <person name="Larimer F."/>
            <person name="Land M."/>
            <person name="Hauser L."/>
            <person name="Kyrpides N."/>
            <person name="Ovchinnikova G."/>
            <person name="Beliaev A.S."/>
            <person name="Richardson P."/>
        </authorList>
    </citation>
    <scope>NUCLEOTIDE SEQUENCE</scope>
    <source>
        <strain evidence="7">2CP-1</strain>
    </source>
</reference>
<proteinExistence type="predicted"/>
<keyword evidence="5 6" id="KW-0472">Membrane</keyword>
<evidence type="ECO:0000256" key="5">
    <source>
        <dbReference type="ARBA" id="ARBA00023136"/>
    </source>
</evidence>
<feature type="transmembrane region" description="Helical" evidence="6">
    <location>
        <begin position="138"/>
        <end position="160"/>
    </location>
</feature>
<feature type="transmembrane region" description="Helical" evidence="6">
    <location>
        <begin position="104"/>
        <end position="126"/>
    </location>
</feature>
<feature type="transmembrane region" description="Helical" evidence="6">
    <location>
        <begin position="30"/>
        <end position="52"/>
    </location>
</feature>
<dbReference type="Pfam" id="PF01943">
    <property type="entry name" value="Polysacc_synt"/>
    <property type="match status" value="1"/>
</dbReference>
<feature type="transmembrane region" description="Helical" evidence="6">
    <location>
        <begin position="388"/>
        <end position="409"/>
    </location>
</feature>
<keyword evidence="2" id="KW-1003">Cell membrane</keyword>
<dbReference type="PANTHER" id="PTHR30250">
    <property type="entry name" value="PST FAMILY PREDICTED COLANIC ACID TRANSPORTER"/>
    <property type="match status" value="1"/>
</dbReference>
<name>B8JCX4_ANAD2</name>
<organism evidence="7 8">
    <name type="scientific">Anaeromyxobacter dehalogenans (strain ATCC BAA-258 / DSM 21875 / 2CP-1)</name>
    <dbReference type="NCBI Taxonomy" id="455488"/>
    <lineage>
        <taxon>Bacteria</taxon>
        <taxon>Pseudomonadati</taxon>
        <taxon>Myxococcota</taxon>
        <taxon>Myxococcia</taxon>
        <taxon>Myxococcales</taxon>
        <taxon>Cystobacterineae</taxon>
        <taxon>Anaeromyxobacteraceae</taxon>
        <taxon>Anaeromyxobacter</taxon>
    </lineage>
</organism>
<feature type="transmembrane region" description="Helical" evidence="6">
    <location>
        <begin position="416"/>
        <end position="437"/>
    </location>
</feature>
<feature type="transmembrane region" description="Helical" evidence="6">
    <location>
        <begin position="264"/>
        <end position="286"/>
    </location>
</feature>
<comment type="subcellular location">
    <subcellularLocation>
        <location evidence="1">Cell membrane</location>
        <topology evidence="1">Multi-pass membrane protein</topology>
    </subcellularLocation>
</comment>
<dbReference type="GO" id="GO:0005886">
    <property type="term" value="C:plasma membrane"/>
    <property type="evidence" value="ECO:0007669"/>
    <property type="project" value="UniProtKB-SubCell"/>
</dbReference>
<feature type="transmembrane region" description="Helical" evidence="6">
    <location>
        <begin position="361"/>
        <end position="382"/>
    </location>
</feature>
<evidence type="ECO:0000313" key="7">
    <source>
        <dbReference type="EMBL" id="ACL64002.1"/>
    </source>
</evidence>
<keyword evidence="3 6" id="KW-0812">Transmembrane</keyword>
<evidence type="ECO:0000256" key="1">
    <source>
        <dbReference type="ARBA" id="ARBA00004651"/>
    </source>
</evidence>
<feature type="transmembrane region" description="Helical" evidence="6">
    <location>
        <begin position="449"/>
        <end position="470"/>
    </location>
</feature>
<feature type="transmembrane region" description="Helical" evidence="6">
    <location>
        <begin position="200"/>
        <end position="216"/>
    </location>
</feature>
<dbReference type="EMBL" id="CP001359">
    <property type="protein sequence ID" value="ACL64002.1"/>
    <property type="molecule type" value="Genomic_DNA"/>
</dbReference>
<evidence type="ECO:0000256" key="3">
    <source>
        <dbReference type="ARBA" id="ARBA00022692"/>
    </source>
</evidence>